<proteinExistence type="predicted"/>
<dbReference type="CDD" id="cd05259">
    <property type="entry name" value="PCBER_SDR_a"/>
    <property type="match status" value="1"/>
</dbReference>
<feature type="domain" description="NmrA-like" evidence="3">
    <location>
        <begin position="7"/>
        <end position="295"/>
    </location>
</feature>
<dbReference type="PANTHER" id="PTHR47706">
    <property type="entry name" value="NMRA-LIKE FAMILY PROTEIN"/>
    <property type="match status" value="1"/>
</dbReference>
<dbReference type="GO" id="GO:0016491">
    <property type="term" value="F:oxidoreductase activity"/>
    <property type="evidence" value="ECO:0007669"/>
    <property type="project" value="UniProtKB-KW"/>
</dbReference>
<evidence type="ECO:0000256" key="1">
    <source>
        <dbReference type="ARBA" id="ARBA00022857"/>
    </source>
</evidence>
<organism evidence="4 5">
    <name type="scientific">Aspergillus caelatus</name>
    <dbReference type="NCBI Taxonomy" id="61420"/>
    <lineage>
        <taxon>Eukaryota</taxon>
        <taxon>Fungi</taxon>
        <taxon>Dikarya</taxon>
        <taxon>Ascomycota</taxon>
        <taxon>Pezizomycotina</taxon>
        <taxon>Eurotiomycetes</taxon>
        <taxon>Eurotiomycetidae</taxon>
        <taxon>Eurotiales</taxon>
        <taxon>Aspergillaceae</taxon>
        <taxon>Aspergillus</taxon>
        <taxon>Aspergillus subgen. Circumdati</taxon>
    </lineage>
</organism>
<dbReference type="Pfam" id="PF05368">
    <property type="entry name" value="NmrA"/>
    <property type="match status" value="1"/>
</dbReference>
<gene>
    <name evidence="4" type="ORF">BDV27DRAFT_167847</name>
</gene>
<dbReference type="OrthoDB" id="9974981at2759"/>
<dbReference type="AlphaFoldDB" id="A0A5N6ZRY2"/>
<accession>A0A5N6ZRY2</accession>
<evidence type="ECO:0000313" key="5">
    <source>
        <dbReference type="Proteomes" id="UP000326268"/>
    </source>
</evidence>
<dbReference type="InterPro" id="IPR008030">
    <property type="entry name" value="NmrA-like"/>
</dbReference>
<dbReference type="SUPFAM" id="SSF51735">
    <property type="entry name" value="NAD(P)-binding Rossmann-fold domains"/>
    <property type="match status" value="1"/>
</dbReference>
<keyword evidence="5" id="KW-1185">Reference proteome</keyword>
<keyword evidence="2" id="KW-0560">Oxidoreductase</keyword>
<dbReference type="Gene3D" id="3.40.50.720">
    <property type="entry name" value="NAD(P)-binding Rossmann-like Domain"/>
    <property type="match status" value="1"/>
</dbReference>
<evidence type="ECO:0000256" key="2">
    <source>
        <dbReference type="ARBA" id="ARBA00023002"/>
    </source>
</evidence>
<dbReference type="GeneID" id="43659053"/>
<dbReference type="InterPro" id="IPR036291">
    <property type="entry name" value="NAD(P)-bd_dom_sf"/>
</dbReference>
<evidence type="ECO:0000259" key="3">
    <source>
        <dbReference type="Pfam" id="PF05368"/>
    </source>
</evidence>
<evidence type="ECO:0000313" key="4">
    <source>
        <dbReference type="EMBL" id="KAE8360391.1"/>
    </source>
</evidence>
<dbReference type="InterPro" id="IPR051609">
    <property type="entry name" value="NmrA/Isoflavone_reductase-like"/>
</dbReference>
<dbReference type="EMBL" id="ML737776">
    <property type="protein sequence ID" value="KAE8360391.1"/>
    <property type="molecule type" value="Genomic_DNA"/>
</dbReference>
<dbReference type="Proteomes" id="UP000326268">
    <property type="component" value="Unassembled WGS sequence"/>
</dbReference>
<sequence length="305" mass="33268">MATSPIKMVLVIGASGKVGKSTVKALLAEGFQVTGLTRESSQVTLPADVKHVKTDYSEASLREIFKGHDAVISTVSSIVPGDALAIQKTFVDAAIAAGVQVFVPSEYGVDTSNRSAPEYIPFLADKLQTLDYLKSKQDQISWIAICSGSMFDWGLNIPGFAGWDVLARTVTIYDGGDVRYEATNLDQVGRAIAKSLRKLELAKNQYVYVNSFTVTQNKILNALERVTGERFNVSKGNVEELWQEGDAKWKEGQPLGVISMLAGAIYGKGGLAQYSASKGLWNEKLGLEQENLEEFLRTYVAEKKQ</sequence>
<dbReference type="InterPro" id="IPR045312">
    <property type="entry name" value="PCBER-like"/>
</dbReference>
<name>A0A5N6ZRY2_9EURO</name>
<protein>
    <recommendedName>
        <fullName evidence="3">NmrA-like domain-containing protein</fullName>
    </recommendedName>
</protein>
<dbReference type="PANTHER" id="PTHR47706:SF10">
    <property type="entry name" value="NMRA-LIKE DOMAIN-CONTAINING PROTEIN"/>
    <property type="match status" value="1"/>
</dbReference>
<reference evidence="4 5" key="1">
    <citation type="submission" date="2019-04" db="EMBL/GenBank/DDBJ databases">
        <title>Friends and foes A comparative genomics studyof 23 Aspergillus species from section Flavi.</title>
        <authorList>
            <consortium name="DOE Joint Genome Institute"/>
            <person name="Kjaerbolling I."/>
            <person name="Vesth T."/>
            <person name="Frisvad J.C."/>
            <person name="Nybo J.L."/>
            <person name="Theobald S."/>
            <person name="Kildgaard S."/>
            <person name="Isbrandt T."/>
            <person name="Kuo A."/>
            <person name="Sato A."/>
            <person name="Lyhne E.K."/>
            <person name="Kogle M.E."/>
            <person name="Wiebenga A."/>
            <person name="Kun R.S."/>
            <person name="Lubbers R.J."/>
            <person name="Makela M.R."/>
            <person name="Barry K."/>
            <person name="Chovatia M."/>
            <person name="Clum A."/>
            <person name="Daum C."/>
            <person name="Haridas S."/>
            <person name="He G."/>
            <person name="LaButti K."/>
            <person name="Lipzen A."/>
            <person name="Mondo S."/>
            <person name="Riley R."/>
            <person name="Salamov A."/>
            <person name="Simmons B.A."/>
            <person name="Magnuson J.K."/>
            <person name="Henrissat B."/>
            <person name="Mortensen U.H."/>
            <person name="Larsen T.O."/>
            <person name="Devries R.P."/>
            <person name="Grigoriev I.V."/>
            <person name="Machida M."/>
            <person name="Baker S.E."/>
            <person name="Andersen M.R."/>
        </authorList>
    </citation>
    <scope>NUCLEOTIDE SEQUENCE [LARGE SCALE GENOMIC DNA]</scope>
    <source>
        <strain evidence="4 5">CBS 763.97</strain>
    </source>
</reference>
<keyword evidence="1" id="KW-0521">NADP</keyword>
<dbReference type="RefSeq" id="XP_031923472.1">
    <property type="nucleotide sequence ID" value="XM_032074607.1"/>
</dbReference>